<reference evidence="2 3" key="1">
    <citation type="submission" date="2024-11" db="EMBL/GenBank/DDBJ databases">
        <title>Chromosome-level genome assembly of the freshwater bivalve Anodonta woodiana.</title>
        <authorList>
            <person name="Chen X."/>
        </authorList>
    </citation>
    <scope>NUCLEOTIDE SEQUENCE [LARGE SCALE GENOMIC DNA]</scope>
    <source>
        <strain evidence="2">MN2024</strain>
        <tissue evidence="2">Gills</tissue>
    </source>
</reference>
<gene>
    <name evidence="2" type="ORF">ACJMK2_019954</name>
</gene>
<keyword evidence="3" id="KW-1185">Reference proteome</keyword>
<name>A0ABD3TYG4_SINWO</name>
<comment type="caution">
    <text evidence="2">The sequence shown here is derived from an EMBL/GenBank/DDBJ whole genome shotgun (WGS) entry which is preliminary data.</text>
</comment>
<dbReference type="EMBL" id="JBJQND010000017">
    <property type="protein sequence ID" value="KAL3841857.1"/>
    <property type="molecule type" value="Genomic_DNA"/>
</dbReference>
<organism evidence="2 3">
    <name type="scientific">Sinanodonta woodiana</name>
    <name type="common">Chinese pond mussel</name>
    <name type="synonym">Anodonta woodiana</name>
    <dbReference type="NCBI Taxonomy" id="1069815"/>
    <lineage>
        <taxon>Eukaryota</taxon>
        <taxon>Metazoa</taxon>
        <taxon>Spiralia</taxon>
        <taxon>Lophotrochozoa</taxon>
        <taxon>Mollusca</taxon>
        <taxon>Bivalvia</taxon>
        <taxon>Autobranchia</taxon>
        <taxon>Heteroconchia</taxon>
        <taxon>Palaeoheterodonta</taxon>
        <taxon>Unionida</taxon>
        <taxon>Unionoidea</taxon>
        <taxon>Unionidae</taxon>
        <taxon>Unioninae</taxon>
        <taxon>Sinanodonta</taxon>
    </lineage>
</organism>
<evidence type="ECO:0000313" key="2">
    <source>
        <dbReference type="EMBL" id="KAL3841857.1"/>
    </source>
</evidence>
<feature type="region of interest" description="Disordered" evidence="1">
    <location>
        <begin position="44"/>
        <end position="67"/>
    </location>
</feature>
<sequence length="67" mass="7534">MEHSYRFHDCVWISVLKDMSGIRDIPTYGAKEKKHHRQAPVIDAGTVPVDRPGNTGALDVYKSPRQG</sequence>
<dbReference type="AlphaFoldDB" id="A0ABD3TYG4"/>
<dbReference type="Proteomes" id="UP001634394">
    <property type="component" value="Unassembled WGS sequence"/>
</dbReference>
<evidence type="ECO:0000313" key="3">
    <source>
        <dbReference type="Proteomes" id="UP001634394"/>
    </source>
</evidence>
<evidence type="ECO:0000256" key="1">
    <source>
        <dbReference type="SAM" id="MobiDB-lite"/>
    </source>
</evidence>
<proteinExistence type="predicted"/>
<protein>
    <submittedName>
        <fullName evidence="2">Uncharacterized protein</fullName>
    </submittedName>
</protein>
<accession>A0ABD3TYG4</accession>